<reference evidence="2 3" key="1">
    <citation type="submission" date="2024-02" db="EMBL/GenBank/DDBJ databases">
        <title>Chromosome-scale genome assembly of the rough periwinkle Littorina saxatilis.</title>
        <authorList>
            <person name="De Jode A."/>
            <person name="Faria R."/>
            <person name="Formenti G."/>
            <person name="Sims Y."/>
            <person name="Smith T.P."/>
            <person name="Tracey A."/>
            <person name="Wood J.M.D."/>
            <person name="Zagrodzka Z.B."/>
            <person name="Johannesson K."/>
            <person name="Butlin R.K."/>
            <person name="Leder E.H."/>
        </authorList>
    </citation>
    <scope>NUCLEOTIDE SEQUENCE [LARGE SCALE GENOMIC DNA]</scope>
    <source>
        <strain evidence="2">Snail1</strain>
        <tissue evidence="2">Muscle</tissue>
    </source>
</reference>
<name>A0AAN9G3W1_9CAEN</name>
<proteinExistence type="predicted"/>
<organism evidence="2 3">
    <name type="scientific">Littorina saxatilis</name>
    <dbReference type="NCBI Taxonomy" id="31220"/>
    <lineage>
        <taxon>Eukaryota</taxon>
        <taxon>Metazoa</taxon>
        <taxon>Spiralia</taxon>
        <taxon>Lophotrochozoa</taxon>
        <taxon>Mollusca</taxon>
        <taxon>Gastropoda</taxon>
        <taxon>Caenogastropoda</taxon>
        <taxon>Littorinimorpha</taxon>
        <taxon>Littorinoidea</taxon>
        <taxon>Littorinidae</taxon>
        <taxon>Littorina</taxon>
    </lineage>
</organism>
<dbReference type="Proteomes" id="UP001374579">
    <property type="component" value="Unassembled WGS sequence"/>
</dbReference>
<keyword evidence="3" id="KW-1185">Reference proteome</keyword>
<evidence type="ECO:0000256" key="1">
    <source>
        <dbReference type="SAM" id="MobiDB-lite"/>
    </source>
</evidence>
<comment type="caution">
    <text evidence="2">The sequence shown here is derived from an EMBL/GenBank/DDBJ whole genome shotgun (WGS) entry which is preliminary data.</text>
</comment>
<protein>
    <submittedName>
        <fullName evidence="2">Uncharacterized protein</fullName>
    </submittedName>
</protein>
<evidence type="ECO:0000313" key="3">
    <source>
        <dbReference type="Proteomes" id="UP001374579"/>
    </source>
</evidence>
<dbReference type="AlphaFoldDB" id="A0AAN9G3W1"/>
<evidence type="ECO:0000313" key="2">
    <source>
        <dbReference type="EMBL" id="KAK7093020.1"/>
    </source>
</evidence>
<feature type="region of interest" description="Disordered" evidence="1">
    <location>
        <begin position="31"/>
        <end position="50"/>
    </location>
</feature>
<dbReference type="EMBL" id="JBAMIC010000021">
    <property type="protein sequence ID" value="KAK7093020.1"/>
    <property type="molecule type" value="Genomic_DNA"/>
</dbReference>
<sequence length="131" mass="13953">MISFGIKAIGTLKPGSVPTIQDPRAIAASTSTTATVTTTPSPTHPSSAAISLPGVKKVRGAFQKRERKRVVSAVLSSLPEPEFEAENDFELEADPAESCHNAARVEEQPTVNSSCQTEGHFEIQGMGRKTF</sequence>
<gene>
    <name evidence="2" type="ORF">V1264_008681</name>
</gene>
<accession>A0AAN9G3W1</accession>